<sequence>MIKKNCIVLIVALALMLCSCGKDNEKIPDSTKPEVPVTPAPSQTSTVKTIEKLDASEYGFWVFFSFEEGKIVEKSQNEEPKEGLGWELAFNREYIKLNGPEGFRGQAVIADTGIEDFDAVTKETKVNFLHNKLQDIHWKALQMGNFEDAEKYICPLHSFEFLTENMPDLEKVYQVNRNVMIVRSAKGDKLYKMQFESAYNSQGQPMHKGAKLTFRYSEL</sequence>
<evidence type="ECO:0000256" key="1">
    <source>
        <dbReference type="SAM" id="SignalP"/>
    </source>
</evidence>
<name>A0ABV9K6Z9_9PORP</name>
<dbReference type="CDD" id="cd12105">
    <property type="entry name" value="HmuY"/>
    <property type="match status" value="1"/>
</dbReference>
<organism evidence="2 3">
    <name type="scientific">Falsiporphyromonas endometrii</name>
    <dbReference type="NCBI Taxonomy" id="1387297"/>
    <lineage>
        <taxon>Bacteria</taxon>
        <taxon>Pseudomonadati</taxon>
        <taxon>Bacteroidota</taxon>
        <taxon>Bacteroidia</taxon>
        <taxon>Bacteroidales</taxon>
        <taxon>Porphyromonadaceae</taxon>
        <taxon>Falsiporphyromonas</taxon>
    </lineage>
</organism>
<dbReference type="Proteomes" id="UP001596020">
    <property type="component" value="Unassembled WGS sequence"/>
</dbReference>
<reference evidence="3" key="1">
    <citation type="journal article" date="2019" name="Int. J. Syst. Evol. Microbiol.">
        <title>The Global Catalogue of Microorganisms (GCM) 10K type strain sequencing project: providing services to taxonomists for standard genome sequencing and annotation.</title>
        <authorList>
            <consortium name="The Broad Institute Genomics Platform"/>
            <consortium name="The Broad Institute Genome Sequencing Center for Infectious Disease"/>
            <person name="Wu L."/>
            <person name="Ma J."/>
        </authorList>
    </citation>
    <scope>NUCLEOTIDE SEQUENCE [LARGE SCALE GENOMIC DNA]</scope>
    <source>
        <strain evidence="3">CGMCC 4.7357</strain>
    </source>
</reference>
<dbReference type="InterPro" id="IPR025921">
    <property type="entry name" value="HmuY"/>
</dbReference>
<feature type="chain" id="PRO_5046792053" evidence="1">
    <location>
        <begin position="22"/>
        <end position="219"/>
    </location>
</feature>
<keyword evidence="3" id="KW-1185">Reference proteome</keyword>
<dbReference type="Pfam" id="PF14064">
    <property type="entry name" value="HmuY"/>
    <property type="match status" value="1"/>
</dbReference>
<keyword evidence="1" id="KW-0732">Signal</keyword>
<evidence type="ECO:0000313" key="2">
    <source>
        <dbReference type="EMBL" id="MFC4665970.1"/>
    </source>
</evidence>
<protein>
    <submittedName>
        <fullName evidence="2">HmuY family protein</fullName>
    </submittedName>
</protein>
<feature type="signal peptide" evidence="1">
    <location>
        <begin position="1"/>
        <end position="21"/>
    </location>
</feature>
<dbReference type="PROSITE" id="PS51257">
    <property type="entry name" value="PROKAR_LIPOPROTEIN"/>
    <property type="match status" value="1"/>
</dbReference>
<proteinExistence type="predicted"/>
<accession>A0ABV9K6Z9</accession>
<dbReference type="EMBL" id="JBHSGO010000160">
    <property type="protein sequence ID" value="MFC4665970.1"/>
    <property type="molecule type" value="Genomic_DNA"/>
</dbReference>
<gene>
    <name evidence="2" type="ORF">ACFO3G_05065</name>
</gene>
<comment type="caution">
    <text evidence="2">The sequence shown here is derived from an EMBL/GenBank/DDBJ whole genome shotgun (WGS) entry which is preliminary data.</text>
</comment>
<evidence type="ECO:0000313" key="3">
    <source>
        <dbReference type="Proteomes" id="UP001596020"/>
    </source>
</evidence>
<dbReference type="RefSeq" id="WP_380078578.1">
    <property type="nucleotide sequence ID" value="NZ_JBHSGO010000160.1"/>
</dbReference>